<accession>A0A2W5T913</accession>
<protein>
    <submittedName>
        <fullName evidence="2">DUF992 domain-containing protein</fullName>
    </submittedName>
</protein>
<dbReference type="AlphaFoldDB" id="A0A2W5T913"/>
<gene>
    <name evidence="2" type="ORF">DI549_09995</name>
</gene>
<reference evidence="2 3" key="1">
    <citation type="submission" date="2017-08" db="EMBL/GenBank/DDBJ databases">
        <title>Infants hospitalized years apart are colonized by the same room-sourced microbial strains.</title>
        <authorList>
            <person name="Brooks B."/>
            <person name="Olm M.R."/>
            <person name="Firek B.A."/>
            <person name="Baker R."/>
            <person name="Thomas B.C."/>
            <person name="Morowitz M.J."/>
            <person name="Banfield J.F."/>
        </authorList>
    </citation>
    <scope>NUCLEOTIDE SEQUENCE [LARGE SCALE GENOMIC DNA]</scope>
    <source>
        <strain evidence="2">S2_005_001_R2_27</strain>
    </source>
</reference>
<dbReference type="Pfam" id="PF06186">
    <property type="entry name" value="DUF992"/>
    <property type="match status" value="1"/>
</dbReference>
<evidence type="ECO:0000256" key="1">
    <source>
        <dbReference type="SAM" id="SignalP"/>
    </source>
</evidence>
<comment type="caution">
    <text evidence="2">The sequence shown here is derived from an EMBL/GenBank/DDBJ whole genome shotgun (WGS) entry which is preliminary data.</text>
</comment>
<sequence>MIRSVLSRGLIAATLVAGFGTLAAAPASAQSQNRVQVGVLECIGSKSVSFIIGSKRTLDCTFRAPRGKTYKYEGSIRRWGLDVGVTGRNALVWSVLAPSRGVSSSDLDGTYVGVSGSVAVGLGVAGNVLVGGSNKTIALQPVSVEGQTGVNLALGVGDLRLTSK</sequence>
<name>A0A2W5T913_ANCNO</name>
<feature type="chain" id="PRO_5016055357" evidence="1">
    <location>
        <begin position="30"/>
        <end position="164"/>
    </location>
</feature>
<proteinExistence type="predicted"/>
<organism evidence="2 3">
    <name type="scientific">Ancylobacter novellus</name>
    <name type="common">Thiobacillus novellus</name>
    <dbReference type="NCBI Taxonomy" id="921"/>
    <lineage>
        <taxon>Bacteria</taxon>
        <taxon>Pseudomonadati</taxon>
        <taxon>Pseudomonadota</taxon>
        <taxon>Alphaproteobacteria</taxon>
        <taxon>Hyphomicrobiales</taxon>
        <taxon>Xanthobacteraceae</taxon>
        <taxon>Ancylobacter</taxon>
    </lineage>
</organism>
<dbReference type="InterPro" id="IPR009333">
    <property type="entry name" value="DUF992"/>
</dbReference>
<feature type="signal peptide" evidence="1">
    <location>
        <begin position="1"/>
        <end position="29"/>
    </location>
</feature>
<dbReference type="Proteomes" id="UP000248887">
    <property type="component" value="Unassembled WGS sequence"/>
</dbReference>
<dbReference type="EMBL" id="QFQD01000027">
    <property type="protein sequence ID" value="PZQ82870.1"/>
    <property type="molecule type" value="Genomic_DNA"/>
</dbReference>
<keyword evidence="1" id="KW-0732">Signal</keyword>
<evidence type="ECO:0000313" key="3">
    <source>
        <dbReference type="Proteomes" id="UP000248887"/>
    </source>
</evidence>
<evidence type="ECO:0000313" key="2">
    <source>
        <dbReference type="EMBL" id="PZQ82870.1"/>
    </source>
</evidence>